<keyword evidence="1" id="KW-0812">Transmembrane</keyword>
<name>A0A8J2JDR2_9HEXA</name>
<proteinExistence type="predicted"/>
<protein>
    <submittedName>
        <fullName evidence="2">Uncharacterized protein</fullName>
    </submittedName>
</protein>
<organism evidence="2 3">
    <name type="scientific">Allacma fusca</name>
    <dbReference type="NCBI Taxonomy" id="39272"/>
    <lineage>
        <taxon>Eukaryota</taxon>
        <taxon>Metazoa</taxon>
        <taxon>Ecdysozoa</taxon>
        <taxon>Arthropoda</taxon>
        <taxon>Hexapoda</taxon>
        <taxon>Collembola</taxon>
        <taxon>Symphypleona</taxon>
        <taxon>Sminthuridae</taxon>
        <taxon>Allacma</taxon>
    </lineage>
</organism>
<evidence type="ECO:0000313" key="3">
    <source>
        <dbReference type="Proteomes" id="UP000708208"/>
    </source>
</evidence>
<dbReference type="AlphaFoldDB" id="A0A8J2JDR2"/>
<keyword evidence="1" id="KW-0472">Membrane</keyword>
<keyword evidence="3" id="KW-1185">Reference proteome</keyword>
<gene>
    <name evidence="2" type="ORF">AFUS01_LOCUS7786</name>
</gene>
<dbReference type="EMBL" id="CAJVCH010053144">
    <property type="protein sequence ID" value="CAG7718393.1"/>
    <property type="molecule type" value="Genomic_DNA"/>
</dbReference>
<dbReference type="Proteomes" id="UP000708208">
    <property type="component" value="Unassembled WGS sequence"/>
</dbReference>
<comment type="caution">
    <text evidence="2">The sequence shown here is derived from an EMBL/GenBank/DDBJ whole genome shotgun (WGS) entry which is preliminary data.</text>
</comment>
<reference evidence="2" key="1">
    <citation type="submission" date="2021-06" db="EMBL/GenBank/DDBJ databases">
        <authorList>
            <person name="Hodson N. C."/>
            <person name="Mongue J. A."/>
            <person name="Jaron S. K."/>
        </authorList>
    </citation>
    <scope>NUCLEOTIDE SEQUENCE</scope>
</reference>
<evidence type="ECO:0000313" key="2">
    <source>
        <dbReference type="EMBL" id="CAG7718393.1"/>
    </source>
</evidence>
<feature type="transmembrane region" description="Helical" evidence="1">
    <location>
        <begin position="6"/>
        <end position="26"/>
    </location>
</feature>
<evidence type="ECO:0000256" key="1">
    <source>
        <dbReference type="SAM" id="Phobius"/>
    </source>
</evidence>
<keyword evidence="1" id="KW-1133">Transmembrane helix</keyword>
<sequence>MVLSLPSLILIAPSVVALFWFLHYFFSFFSTFTFSDTTNPVYCHVWHVCLADCEVHLIGIFAASSCHLYALASSSISCQSYFTSVSNINSYFSSPYLIEESSLQI</sequence>
<accession>A0A8J2JDR2</accession>